<keyword evidence="4 10" id="KW-0347">Helicase</keyword>
<dbReference type="GO" id="GO:0005829">
    <property type="term" value="C:cytosol"/>
    <property type="evidence" value="ECO:0007669"/>
    <property type="project" value="TreeGrafter"/>
</dbReference>
<dbReference type="InterPro" id="IPR014016">
    <property type="entry name" value="UvrD-like_ATP-bd"/>
</dbReference>
<dbReference type="GO" id="GO:0043138">
    <property type="term" value="F:3'-5' DNA helicase activity"/>
    <property type="evidence" value="ECO:0007669"/>
    <property type="project" value="UniProtKB-EC"/>
</dbReference>
<feature type="domain" description="UvrD-like helicase C-terminal" evidence="12">
    <location>
        <begin position="311"/>
        <end position="606"/>
    </location>
</feature>
<proteinExistence type="inferred from homology"/>
<dbReference type="EMBL" id="LCDO01000009">
    <property type="protein sequence ID" value="KKS56589.1"/>
    <property type="molecule type" value="Genomic_DNA"/>
</dbReference>
<dbReference type="InterPro" id="IPR013986">
    <property type="entry name" value="DExx_box_DNA_helicase_dom_sf"/>
</dbReference>
<dbReference type="GO" id="GO:0033202">
    <property type="term" value="C:DNA helicase complex"/>
    <property type="evidence" value="ECO:0007669"/>
    <property type="project" value="TreeGrafter"/>
</dbReference>
<feature type="domain" description="UvrD-like helicase ATP-binding" evidence="11">
    <location>
        <begin position="5"/>
        <end position="310"/>
    </location>
</feature>
<dbReference type="PROSITE" id="PS51217">
    <property type="entry name" value="UVRD_HELICASE_CTER"/>
    <property type="match status" value="1"/>
</dbReference>
<evidence type="ECO:0000256" key="2">
    <source>
        <dbReference type="ARBA" id="ARBA00022741"/>
    </source>
</evidence>
<dbReference type="InterPro" id="IPR027417">
    <property type="entry name" value="P-loop_NTPase"/>
</dbReference>
<dbReference type="Gene3D" id="1.10.10.160">
    <property type="match status" value="1"/>
</dbReference>
<evidence type="ECO:0000256" key="5">
    <source>
        <dbReference type="ARBA" id="ARBA00022840"/>
    </source>
</evidence>
<organism evidence="13 14">
    <name type="scientific">Candidatus Magasanikbacteria bacterium GW2011_GWA2_42_32</name>
    <dbReference type="NCBI Taxonomy" id="1619039"/>
    <lineage>
        <taxon>Bacteria</taxon>
        <taxon>Candidatus Magasanikiibacteriota</taxon>
    </lineage>
</organism>
<evidence type="ECO:0000256" key="1">
    <source>
        <dbReference type="ARBA" id="ARBA00009922"/>
    </source>
</evidence>
<name>A0A0G1A6N7_9BACT</name>
<gene>
    <name evidence="13" type="ORF">UV20_C0009G0068</name>
</gene>
<dbReference type="PANTHER" id="PTHR11070">
    <property type="entry name" value="UVRD / RECB / PCRA DNA HELICASE FAMILY MEMBER"/>
    <property type="match status" value="1"/>
</dbReference>
<evidence type="ECO:0000256" key="4">
    <source>
        <dbReference type="ARBA" id="ARBA00022806"/>
    </source>
</evidence>
<dbReference type="InterPro" id="IPR014017">
    <property type="entry name" value="DNA_helicase_UvrD-like_C"/>
</dbReference>
<keyword evidence="3 10" id="KW-0378">Hydrolase</keyword>
<comment type="similarity">
    <text evidence="1">Belongs to the helicase family. UvrD subfamily.</text>
</comment>
<dbReference type="Pfam" id="PF13361">
    <property type="entry name" value="UvrD_C"/>
    <property type="match status" value="1"/>
</dbReference>
<evidence type="ECO:0000256" key="8">
    <source>
        <dbReference type="ARBA" id="ARBA00034808"/>
    </source>
</evidence>
<evidence type="ECO:0000256" key="6">
    <source>
        <dbReference type="ARBA" id="ARBA00023235"/>
    </source>
</evidence>
<dbReference type="Proteomes" id="UP000034837">
    <property type="component" value="Unassembled WGS sequence"/>
</dbReference>
<evidence type="ECO:0000256" key="9">
    <source>
        <dbReference type="ARBA" id="ARBA00048988"/>
    </source>
</evidence>
<dbReference type="InterPro" id="IPR000212">
    <property type="entry name" value="DNA_helicase_UvrD/REP"/>
</dbReference>
<dbReference type="GO" id="GO:0000725">
    <property type="term" value="P:recombinational repair"/>
    <property type="evidence" value="ECO:0007669"/>
    <property type="project" value="TreeGrafter"/>
</dbReference>
<keyword evidence="2 10" id="KW-0547">Nucleotide-binding</keyword>
<evidence type="ECO:0000256" key="7">
    <source>
        <dbReference type="ARBA" id="ARBA00034617"/>
    </source>
</evidence>
<dbReference type="PROSITE" id="PS51198">
    <property type="entry name" value="UVRD_HELICASE_ATP_BIND"/>
    <property type="match status" value="1"/>
</dbReference>
<accession>A0A0G1A6N7</accession>
<comment type="catalytic activity">
    <reaction evidence="7">
        <text>Couples ATP hydrolysis with the unwinding of duplex DNA by translocating in the 3'-5' direction.</text>
        <dbReference type="EC" id="5.6.2.4"/>
    </reaction>
</comment>
<keyword evidence="5 10" id="KW-0067">ATP-binding</keyword>
<reference evidence="13 14" key="1">
    <citation type="journal article" date="2015" name="Nature">
        <title>rRNA introns, odd ribosomes, and small enigmatic genomes across a large radiation of phyla.</title>
        <authorList>
            <person name="Brown C.T."/>
            <person name="Hug L.A."/>
            <person name="Thomas B.C."/>
            <person name="Sharon I."/>
            <person name="Castelle C.J."/>
            <person name="Singh A."/>
            <person name="Wilkins M.J."/>
            <person name="Williams K.H."/>
            <person name="Banfield J.F."/>
        </authorList>
    </citation>
    <scope>NUCLEOTIDE SEQUENCE [LARGE SCALE GENOMIC DNA]</scope>
</reference>
<dbReference type="CDD" id="cd17932">
    <property type="entry name" value="DEXQc_UvrD"/>
    <property type="match status" value="1"/>
</dbReference>
<evidence type="ECO:0000256" key="10">
    <source>
        <dbReference type="PROSITE-ProRule" id="PRU00560"/>
    </source>
</evidence>
<dbReference type="GO" id="GO:0016887">
    <property type="term" value="F:ATP hydrolysis activity"/>
    <property type="evidence" value="ECO:0007669"/>
    <property type="project" value="RHEA"/>
</dbReference>
<dbReference type="Gene3D" id="3.40.50.300">
    <property type="entry name" value="P-loop containing nucleotide triphosphate hydrolases"/>
    <property type="match status" value="2"/>
</dbReference>
<dbReference type="SUPFAM" id="SSF52540">
    <property type="entry name" value="P-loop containing nucleoside triphosphate hydrolases"/>
    <property type="match status" value="1"/>
</dbReference>
<dbReference type="PATRIC" id="fig|1619039.3.peg.977"/>
<comment type="catalytic activity">
    <reaction evidence="9">
        <text>ATP + H2O = ADP + phosphate + H(+)</text>
        <dbReference type="Rhea" id="RHEA:13065"/>
        <dbReference type="ChEBI" id="CHEBI:15377"/>
        <dbReference type="ChEBI" id="CHEBI:15378"/>
        <dbReference type="ChEBI" id="CHEBI:30616"/>
        <dbReference type="ChEBI" id="CHEBI:43474"/>
        <dbReference type="ChEBI" id="CHEBI:456216"/>
        <dbReference type="EC" id="5.6.2.4"/>
    </reaction>
</comment>
<dbReference type="GO" id="GO:0005524">
    <property type="term" value="F:ATP binding"/>
    <property type="evidence" value="ECO:0007669"/>
    <property type="project" value="UniProtKB-UniRule"/>
</dbReference>
<evidence type="ECO:0000259" key="12">
    <source>
        <dbReference type="PROSITE" id="PS51217"/>
    </source>
</evidence>
<evidence type="ECO:0000259" key="11">
    <source>
        <dbReference type="PROSITE" id="PS51198"/>
    </source>
</evidence>
<feature type="binding site" evidence="10">
    <location>
        <begin position="26"/>
        <end position="33"/>
    </location>
    <ligand>
        <name>ATP</name>
        <dbReference type="ChEBI" id="CHEBI:30616"/>
    </ligand>
</feature>
<dbReference type="EC" id="5.6.2.4" evidence="8"/>
<evidence type="ECO:0000313" key="13">
    <source>
        <dbReference type="EMBL" id="KKS56589.1"/>
    </source>
</evidence>
<dbReference type="Gene3D" id="1.10.486.10">
    <property type="entry name" value="PCRA, domain 4"/>
    <property type="match status" value="1"/>
</dbReference>
<evidence type="ECO:0000256" key="3">
    <source>
        <dbReference type="ARBA" id="ARBA00022801"/>
    </source>
</evidence>
<sequence>MSSSPTLNQAQSQAVTHDNGPLLIVAGAGTGKTTVIAQRLAWLIEQKLAKPNEILALTFTDKAAGEMEERVDALLPYGFLDLWVQTFHAFGERLLKAHGLDIGLSNDFKLLTPTDAWLLVRENLDKFDLDYYRPLGNPTKFIHAMIRHFSRCKDEMVTPDEYIKYAENLVLDSDSALGDAKEILGDEKKRLYEIANAYHTYNQILLDNNALDFGDLINYTLKLFQTRPKILETYRRQFKYILVDEFQDTNLAQYELIKILSAPLQNLTVVGDDDQAIYKFRGASISNILHFKNDYPNAKLVTLTENYRSAQSILDKAYQLIINNNPDRLEEKLKINKKLIAKKTITGQIEEIHANTGIEEARQVVEKIQTLKLADEKAKLESSWNDFAILIRSNATADSFMHALEQAGVPFQFLASKGLYREGLVLDIISYLKLLDNYHENPAMWRVLNMPFWNIATEDIVKITHQAKKKTWSIFETLKHASALGVGETGIKNIEKMLGLLAKHAELARYESVGKVAYAFLNDSGYLKNLVTKSAEGVSESMRQIMFLKQYYDTIIKFEESNAEKLTKHYLAYLHYVLESGEEGSLRGTDEDPEAVKIMTVHSAKGLEFKHVFLVNLVEQKFPSTNRSESIELPDKLVKEILPEGDIHLQEERRLFYVGLTRAKESVFFCHADDYGGTRKRKPSRFLNELNLPVNVIPAKAGIQKNPLDSRFRENDNKKNILAPNAVIPPHFSFTQLKAFATCPLQYRFAHILHIPVKGSASFSFGKKSNTNPFIGRSFNFL</sequence>
<keyword evidence="6" id="KW-0413">Isomerase</keyword>
<evidence type="ECO:0000313" key="14">
    <source>
        <dbReference type="Proteomes" id="UP000034837"/>
    </source>
</evidence>
<comment type="caution">
    <text evidence="13">The sequence shown here is derived from an EMBL/GenBank/DDBJ whole genome shotgun (WGS) entry which is preliminary data.</text>
</comment>
<dbReference type="Pfam" id="PF00580">
    <property type="entry name" value="UvrD-helicase"/>
    <property type="match status" value="1"/>
</dbReference>
<protein>
    <recommendedName>
        <fullName evidence="8">DNA 3'-5' helicase</fullName>
        <ecNumber evidence="8">5.6.2.4</ecNumber>
    </recommendedName>
</protein>
<dbReference type="PANTHER" id="PTHR11070:SF55">
    <property type="entry name" value="DNA 3'-5' HELICASE"/>
    <property type="match status" value="1"/>
</dbReference>
<dbReference type="GO" id="GO:0003677">
    <property type="term" value="F:DNA binding"/>
    <property type="evidence" value="ECO:0007669"/>
    <property type="project" value="InterPro"/>
</dbReference>
<dbReference type="AlphaFoldDB" id="A0A0G1A6N7"/>